<evidence type="ECO:0000256" key="1">
    <source>
        <dbReference type="SAM" id="Phobius"/>
    </source>
</evidence>
<reference evidence="2" key="1">
    <citation type="submission" date="2023-10" db="EMBL/GenBank/DDBJ databases">
        <authorList>
            <person name="Chen Y."/>
            <person name="Shah S."/>
            <person name="Dougan E. K."/>
            <person name="Thang M."/>
            <person name="Chan C."/>
        </authorList>
    </citation>
    <scope>NUCLEOTIDE SEQUENCE [LARGE SCALE GENOMIC DNA]</scope>
</reference>
<keyword evidence="3" id="KW-1185">Reference proteome</keyword>
<proteinExistence type="predicted"/>
<dbReference type="Proteomes" id="UP001189429">
    <property type="component" value="Unassembled WGS sequence"/>
</dbReference>
<accession>A0ABN9X004</accession>
<organism evidence="2 3">
    <name type="scientific">Prorocentrum cordatum</name>
    <dbReference type="NCBI Taxonomy" id="2364126"/>
    <lineage>
        <taxon>Eukaryota</taxon>
        <taxon>Sar</taxon>
        <taxon>Alveolata</taxon>
        <taxon>Dinophyceae</taxon>
        <taxon>Prorocentrales</taxon>
        <taxon>Prorocentraceae</taxon>
        <taxon>Prorocentrum</taxon>
    </lineage>
</organism>
<feature type="transmembrane region" description="Helical" evidence="1">
    <location>
        <begin position="439"/>
        <end position="461"/>
    </location>
</feature>
<feature type="transmembrane region" description="Helical" evidence="1">
    <location>
        <begin position="251"/>
        <end position="272"/>
    </location>
</feature>
<evidence type="ECO:0000313" key="2">
    <source>
        <dbReference type="EMBL" id="CAK0892559.1"/>
    </source>
</evidence>
<comment type="caution">
    <text evidence="2">The sequence shown here is derived from an EMBL/GenBank/DDBJ whole genome shotgun (WGS) entry which is preliminary data.</text>
</comment>
<sequence length="536" mass="59122">MKAMGIAMALPTDMTRSLAAHLADPAQLGGNATLSNVAFADDGTLLILCPAASVVLCLERLLVLAADSMARRGQVLNYNPGKTSAHVSFHGPGTTQARQDLWVRDGGVRKVVSHLLGPLALNFVHTYQHLGGWCDDKGSMWPEVLYRRASPGTSAKALQRKIYGNSDVHLHAKIHFTDSLVLSARLFNGGAWPDLTSAVKDYVHAGAMQLYRAAARGSLASAGQHVTDASVLAQVNRPLPMLVLRAERLRLFAVLLGGAPLSVFALLGRVFVLKEAIRQRLQLSRPTVWAHLLFDDLRWLQQHVPDMSDLPALPQGLRKWGHFILESLVWWSVWSARAWERTLRIGPGSSRPLPLKMQSSRASSLQACRLLSTPSASQMTPSCQHARCLARPPRRTRAHGVGNTLTNYRAFARTFPAYTVSVLDLLVVGRRPYHSAKHAFVSFIIASCSSITSLLMLQSVWWFASTWALPRALWTLTVVLPAYMQSSGGALPSRPSGLPESCLIWRRIYFGTLLPLRPGLSHWTQTRRYPMRRGLL</sequence>
<keyword evidence="1" id="KW-0472">Membrane</keyword>
<evidence type="ECO:0000313" key="3">
    <source>
        <dbReference type="Proteomes" id="UP001189429"/>
    </source>
</evidence>
<protein>
    <recommendedName>
        <fullName evidence="4">Reverse transcriptase domain-containing protein</fullName>
    </recommendedName>
</protein>
<keyword evidence="1" id="KW-1133">Transmembrane helix</keyword>
<evidence type="ECO:0008006" key="4">
    <source>
        <dbReference type="Google" id="ProtNLM"/>
    </source>
</evidence>
<name>A0ABN9X004_9DINO</name>
<dbReference type="EMBL" id="CAUYUJ010019627">
    <property type="protein sequence ID" value="CAK0892559.1"/>
    <property type="molecule type" value="Genomic_DNA"/>
</dbReference>
<gene>
    <name evidence="2" type="ORF">PCOR1329_LOCUS72184</name>
</gene>
<keyword evidence="1" id="KW-0812">Transmembrane</keyword>